<gene>
    <name evidence="7" type="ORF">HFQ13_14065</name>
</gene>
<keyword evidence="2" id="KW-0479">Metal-binding</keyword>
<dbReference type="SUPFAM" id="SSF51338">
    <property type="entry name" value="Composite domain of metallo-dependent hydrolases"/>
    <property type="match status" value="1"/>
</dbReference>
<dbReference type="Pfam" id="PF01979">
    <property type="entry name" value="Amidohydro_1"/>
    <property type="match status" value="1"/>
</dbReference>
<dbReference type="SUPFAM" id="SSF51556">
    <property type="entry name" value="Metallo-dependent hydrolases"/>
    <property type="match status" value="1"/>
</dbReference>
<dbReference type="GO" id="GO:0016814">
    <property type="term" value="F:hydrolase activity, acting on carbon-nitrogen (but not peptide) bonds, in cyclic amidines"/>
    <property type="evidence" value="ECO:0007669"/>
    <property type="project" value="UniProtKB-ARBA"/>
</dbReference>
<dbReference type="GO" id="GO:0046872">
    <property type="term" value="F:metal ion binding"/>
    <property type="evidence" value="ECO:0007669"/>
    <property type="project" value="UniProtKB-KW"/>
</dbReference>
<evidence type="ECO:0000256" key="4">
    <source>
        <dbReference type="ARBA" id="ARBA00022833"/>
    </source>
</evidence>
<feature type="domain" description="Aminodeoxyfutalosine deaminase/Imidazolonepropionase-like composite" evidence="6">
    <location>
        <begin position="30"/>
        <end position="54"/>
    </location>
</feature>
<dbReference type="PANTHER" id="PTHR43794">
    <property type="entry name" value="AMINOHYDROLASE SSNA-RELATED"/>
    <property type="match status" value="1"/>
</dbReference>
<evidence type="ECO:0000256" key="2">
    <source>
        <dbReference type="ARBA" id="ARBA00022723"/>
    </source>
</evidence>
<dbReference type="RefSeq" id="WP_215871169.1">
    <property type="nucleotide sequence ID" value="NZ_JAAXYO010000196.1"/>
</dbReference>
<reference evidence="7" key="1">
    <citation type="journal article" date="2021" name="ISME J.">
        <title>Genomic evolution of the class Acidithiobacillia: deep-branching Proteobacteria living in extreme acidic conditions.</title>
        <authorList>
            <person name="Moya-Beltran A."/>
            <person name="Beard S."/>
            <person name="Rojas-Villalobos C."/>
            <person name="Issotta F."/>
            <person name="Gallardo Y."/>
            <person name="Ulloa R."/>
            <person name="Giaveno A."/>
            <person name="Degli Esposti M."/>
            <person name="Johnson D.B."/>
            <person name="Quatrini R."/>
        </authorList>
    </citation>
    <scope>NUCLEOTIDE SEQUENCE</scope>
    <source>
        <strain evidence="7">VAN18-1</strain>
    </source>
</reference>
<comment type="similarity">
    <text evidence="1">Belongs to the metallo-dependent hydrolases superfamily. ATZ/TRZ family.</text>
</comment>
<dbReference type="InterPro" id="IPR011059">
    <property type="entry name" value="Metal-dep_hydrolase_composite"/>
</dbReference>
<dbReference type="PANTHER" id="PTHR43794:SF11">
    <property type="entry name" value="AMIDOHYDROLASE-RELATED DOMAIN-CONTAINING PROTEIN"/>
    <property type="match status" value="1"/>
</dbReference>
<accession>A0AAE2YSG9</accession>
<dbReference type="Gene3D" id="2.30.40.10">
    <property type="entry name" value="Urease, subunit C, domain 1"/>
    <property type="match status" value="1"/>
</dbReference>
<evidence type="ECO:0000256" key="1">
    <source>
        <dbReference type="ARBA" id="ARBA00006745"/>
    </source>
</evidence>
<comment type="caution">
    <text evidence="7">The sequence shown here is derived from an EMBL/GenBank/DDBJ whole genome shotgun (WGS) entry which is preliminary data.</text>
</comment>
<sequence>MTKKSLSDVELLLPEWLVPIVPDGFLPAHGVAVRDGKIVATGHHTDLRERFPEAQLTPLPGQVLLPGFVNVHTHAAMTLLRGLADDLPLMVWLREHIWPAEGRFVAPDFVRVGTRLAIAEMLRGGTTCFNDMYFFPQEAAEVAQEMGMRMVLGHVIIDFPTTYTRNAEDALRLAAEHIAILGNPALLRHSIAPHAPYTVSDGPLQEAAALARQHGSFLHMHVHETAGEVRDALARDDRRPLRRLHELGLLNERFLAVHMTQLNEDDLAICKETGLQIAHCPESNLKLGSGIAPVATLLVQGQGVGLGTDGAASNNDLDMLGELRTAALLAKGREGDPTALPAKQALYLATLGGARALGWEKETGSLEVGKAADCIAISLDHPATSPVYDPISQLVYCAGRDQVRNVWVAGVQKIQDGRALHWDDAELGREAQDWALRIARENS</sequence>
<keyword evidence="4" id="KW-0862">Zinc</keyword>
<organism evidence="7 8">
    <name type="scientific">Igneacidithiobacillus copahuensis</name>
    <dbReference type="NCBI Taxonomy" id="2724909"/>
    <lineage>
        <taxon>Bacteria</taxon>
        <taxon>Pseudomonadati</taxon>
        <taxon>Pseudomonadota</taxon>
        <taxon>Acidithiobacillia</taxon>
        <taxon>Acidithiobacillales</taxon>
        <taxon>Acidithiobacillaceae</taxon>
        <taxon>Igneacidithiobacillus</taxon>
    </lineage>
</organism>
<evidence type="ECO:0000259" key="6">
    <source>
        <dbReference type="Pfam" id="PF22039"/>
    </source>
</evidence>
<keyword evidence="3 7" id="KW-0378">Hydrolase</keyword>
<name>A0AAE2YSG9_9PROT</name>
<dbReference type="InterPro" id="IPR054418">
    <property type="entry name" value="MQNX/HUTI_composite_N"/>
</dbReference>
<dbReference type="AlphaFoldDB" id="A0AAE2YSG9"/>
<keyword evidence="8" id="KW-1185">Reference proteome</keyword>
<dbReference type="Proteomes" id="UP001197378">
    <property type="component" value="Unassembled WGS sequence"/>
</dbReference>
<dbReference type="FunFam" id="3.20.20.140:FF:000014">
    <property type="entry name" value="5-methylthioadenosine/S-adenosylhomocysteine deaminase"/>
    <property type="match status" value="1"/>
</dbReference>
<evidence type="ECO:0000313" key="7">
    <source>
        <dbReference type="EMBL" id="MBU2789311.1"/>
    </source>
</evidence>
<dbReference type="EMBL" id="JAAXYO010000196">
    <property type="protein sequence ID" value="MBU2789311.1"/>
    <property type="molecule type" value="Genomic_DNA"/>
</dbReference>
<feature type="domain" description="Amidohydrolase-related" evidence="5">
    <location>
        <begin position="63"/>
        <end position="411"/>
    </location>
</feature>
<dbReference type="InterPro" id="IPR032466">
    <property type="entry name" value="Metal_Hydrolase"/>
</dbReference>
<dbReference type="InterPro" id="IPR050287">
    <property type="entry name" value="MTA/SAH_deaminase"/>
</dbReference>
<proteinExistence type="inferred from homology"/>
<dbReference type="CDD" id="cd01298">
    <property type="entry name" value="ATZ_TRZ_like"/>
    <property type="match status" value="1"/>
</dbReference>
<dbReference type="Pfam" id="PF22039">
    <property type="entry name" value="HUTI_composite_bact"/>
    <property type="match status" value="1"/>
</dbReference>
<evidence type="ECO:0000313" key="8">
    <source>
        <dbReference type="Proteomes" id="UP001197378"/>
    </source>
</evidence>
<protein>
    <submittedName>
        <fullName evidence="7">TRZ/ATZ family hydrolase</fullName>
    </submittedName>
</protein>
<evidence type="ECO:0000259" key="5">
    <source>
        <dbReference type="Pfam" id="PF01979"/>
    </source>
</evidence>
<dbReference type="Gene3D" id="3.20.20.140">
    <property type="entry name" value="Metal-dependent hydrolases"/>
    <property type="match status" value="1"/>
</dbReference>
<dbReference type="InterPro" id="IPR006680">
    <property type="entry name" value="Amidohydro-rel"/>
</dbReference>
<evidence type="ECO:0000256" key="3">
    <source>
        <dbReference type="ARBA" id="ARBA00022801"/>
    </source>
</evidence>
<dbReference type="NCBIfam" id="NF006549">
    <property type="entry name" value="PRK09045.1"/>
    <property type="match status" value="1"/>
</dbReference>
<dbReference type="GO" id="GO:0019239">
    <property type="term" value="F:deaminase activity"/>
    <property type="evidence" value="ECO:0007669"/>
    <property type="project" value="UniProtKB-ARBA"/>
</dbReference>